<dbReference type="HOGENOM" id="CLU_439718_0_0_1"/>
<feature type="region of interest" description="Disordered" evidence="1">
    <location>
        <begin position="250"/>
        <end position="284"/>
    </location>
</feature>
<feature type="region of interest" description="Disordered" evidence="1">
    <location>
        <begin position="108"/>
        <end position="127"/>
    </location>
</feature>
<evidence type="ECO:0000313" key="5">
    <source>
        <dbReference type="Proteomes" id="UP000011087"/>
    </source>
</evidence>
<reference evidence="4" key="3">
    <citation type="submission" date="2016-03" db="UniProtKB">
        <authorList>
            <consortium name="EnsemblProtists"/>
        </authorList>
    </citation>
    <scope>IDENTIFICATION</scope>
</reference>
<sequence length="622" mass="68377">MNTKAQLILILCLALNISGNPSWHPLSPLPPPPTIAHRMQQNQVLLSLRLRGGRKKYGISFPDDMASIKVAVSSSLASREPLMIRRGIYKWNGQIFILEGQRLVLAGPDPPAGEHAPSPEIPNSSNETQRVPCVLLGSWCMTEGSHGAFCDNVLLLHQSLGSRGVQETSRAACFTLQGGPWYLERVHVWSHGGVAMFCQWYSNTVVKESGIGGESDERDLRAYRAIEMFDSSRFEASLCEIGNTTGSISWLKEGHNREDPSGEKQEEASEVRELSSIDLSDGSKENQEMEVVSEQFGCALCIRDASFASFFQSTLSSNGIAFDIDGTIRLLLNASLVKPCGEGTFKSGEDCENSAISMMETIIHGTRVWIGDRRPGILGDRHKGETALEFTTFVDGDDASGSEEREKERKRRYLRDQGKVGKNVDFIMEDVAAPRELDELDPALFVKSDSSGIDKGQGGEDWSGEGTSTDTAVAPSASKPKEQETSKKMRKRPTARKAAEEGGGVQKSRRGTRKKEQGEGQEQTPKRRRTRKKKEIELQDEEQARAQSSSQGSRSLHDDEALEAEGEIKSEGKTMRFSVLSAVPNSDSQNAEEESRLELHQLVQTAIRAPPKEPDASDGDHA</sequence>
<feature type="compositionally biased region" description="Low complexity" evidence="1">
    <location>
        <begin position="545"/>
        <end position="554"/>
    </location>
</feature>
<evidence type="ECO:0000313" key="4">
    <source>
        <dbReference type="EnsemblProtists" id="EKX39763"/>
    </source>
</evidence>
<reference evidence="5" key="2">
    <citation type="submission" date="2012-11" db="EMBL/GenBank/DDBJ databases">
        <authorList>
            <person name="Kuo A."/>
            <person name="Curtis B.A."/>
            <person name="Tanifuji G."/>
            <person name="Burki F."/>
            <person name="Gruber A."/>
            <person name="Irimia M."/>
            <person name="Maruyama S."/>
            <person name="Arias M.C."/>
            <person name="Ball S.G."/>
            <person name="Gile G.H."/>
            <person name="Hirakawa Y."/>
            <person name="Hopkins J.F."/>
            <person name="Rensing S.A."/>
            <person name="Schmutz J."/>
            <person name="Symeonidi A."/>
            <person name="Elias M."/>
            <person name="Eveleigh R.J."/>
            <person name="Herman E.K."/>
            <person name="Klute M.J."/>
            <person name="Nakayama T."/>
            <person name="Obornik M."/>
            <person name="Reyes-Prieto A."/>
            <person name="Armbrust E.V."/>
            <person name="Aves S.J."/>
            <person name="Beiko R.G."/>
            <person name="Coutinho P."/>
            <person name="Dacks J.B."/>
            <person name="Durnford D.G."/>
            <person name="Fast N.M."/>
            <person name="Green B.R."/>
            <person name="Grisdale C."/>
            <person name="Hempe F."/>
            <person name="Henrissat B."/>
            <person name="Hoppner M.P."/>
            <person name="Ishida K.-I."/>
            <person name="Kim E."/>
            <person name="Koreny L."/>
            <person name="Kroth P.G."/>
            <person name="Liu Y."/>
            <person name="Malik S.-B."/>
            <person name="Maier U.G."/>
            <person name="McRose D."/>
            <person name="Mock T."/>
            <person name="Neilson J.A."/>
            <person name="Onodera N.T."/>
            <person name="Poole A.M."/>
            <person name="Pritham E.J."/>
            <person name="Richards T.A."/>
            <person name="Rocap G."/>
            <person name="Roy S.W."/>
            <person name="Sarai C."/>
            <person name="Schaack S."/>
            <person name="Shirato S."/>
            <person name="Slamovits C.H."/>
            <person name="Spencer D.F."/>
            <person name="Suzuki S."/>
            <person name="Worden A.Z."/>
            <person name="Zauner S."/>
            <person name="Barry K."/>
            <person name="Bell C."/>
            <person name="Bharti A.K."/>
            <person name="Crow J.A."/>
            <person name="Grimwood J."/>
            <person name="Kramer R."/>
            <person name="Lindquist E."/>
            <person name="Lucas S."/>
            <person name="Salamov A."/>
            <person name="McFadden G.I."/>
            <person name="Lane C.E."/>
            <person name="Keeling P.J."/>
            <person name="Gray M.W."/>
            <person name="Grigoriev I.V."/>
            <person name="Archibald J.M."/>
        </authorList>
    </citation>
    <scope>NUCLEOTIDE SEQUENCE</scope>
    <source>
        <strain evidence="5">CCMP2712</strain>
    </source>
</reference>
<dbReference type="Proteomes" id="UP000011087">
    <property type="component" value="Unassembled WGS sequence"/>
</dbReference>
<dbReference type="AlphaFoldDB" id="L1IU62"/>
<dbReference type="PaxDb" id="55529-EKX39763"/>
<evidence type="ECO:0000313" key="3">
    <source>
        <dbReference type="EMBL" id="EKX39763.1"/>
    </source>
</evidence>
<feature type="compositionally biased region" description="Basic and acidic residues" evidence="1">
    <location>
        <begin position="610"/>
        <end position="622"/>
    </location>
</feature>
<evidence type="ECO:0000256" key="2">
    <source>
        <dbReference type="SAM" id="SignalP"/>
    </source>
</evidence>
<reference evidence="3 5" key="1">
    <citation type="journal article" date="2012" name="Nature">
        <title>Algal genomes reveal evolutionary mosaicism and the fate of nucleomorphs.</title>
        <authorList>
            <consortium name="DOE Joint Genome Institute"/>
            <person name="Curtis B.A."/>
            <person name="Tanifuji G."/>
            <person name="Burki F."/>
            <person name="Gruber A."/>
            <person name="Irimia M."/>
            <person name="Maruyama S."/>
            <person name="Arias M.C."/>
            <person name="Ball S.G."/>
            <person name="Gile G.H."/>
            <person name="Hirakawa Y."/>
            <person name="Hopkins J.F."/>
            <person name="Kuo A."/>
            <person name="Rensing S.A."/>
            <person name="Schmutz J."/>
            <person name="Symeonidi A."/>
            <person name="Elias M."/>
            <person name="Eveleigh R.J."/>
            <person name="Herman E.K."/>
            <person name="Klute M.J."/>
            <person name="Nakayama T."/>
            <person name="Obornik M."/>
            <person name="Reyes-Prieto A."/>
            <person name="Armbrust E.V."/>
            <person name="Aves S.J."/>
            <person name="Beiko R.G."/>
            <person name="Coutinho P."/>
            <person name="Dacks J.B."/>
            <person name="Durnford D.G."/>
            <person name="Fast N.M."/>
            <person name="Green B.R."/>
            <person name="Grisdale C.J."/>
            <person name="Hempel F."/>
            <person name="Henrissat B."/>
            <person name="Hoppner M.P."/>
            <person name="Ishida K."/>
            <person name="Kim E."/>
            <person name="Koreny L."/>
            <person name="Kroth P.G."/>
            <person name="Liu Y."/>
            <person name="Malik S.B."/>
            <person name="Maier U.G."/>
            <person name="McRose D."/>
            <person name="Mock T."/>
            <person name="Neilson J.A."/>
            <person name="Onodera N.T."/>
            <person name="Poole A.M."/>
            <person name="Pritham E.J."/>
            <person name="Richards T.A."/>
            <person name="Rocap G."/>
            <person name="Roy S.W."/>
            <person name="Sarai C."/>
            <person name="Schaack S."/>
            <person name="Shirato S."/>
            <person name="Slamovits C.H."/>
            <person name="Spencer D.F."/>
            <person name="Suzuki S."/>
            <person name="Worden A.Z."/>
            <person name="Zauner S."/>
            <person name="Barry K."/>
            <person name="Bell C."/>
            <person name="Bharti A.K."/>
            <person name="Crow J.A."/>
            <person name="Grimwood J."/>
            <person name="Kramer R."/>
            <person name="Lindquist E."/>
            <person name="Lucas S."/>
            <person name="Salamov A."/>
            <person name="McFadden G.I."/>
            <person name="Lane C.E."/>
            <person name="Keeling P.J."/>
            <person name="Gray M.W."/>
            <person name="Grigoriev I.V."/>
            <person name="Archibald J.M."/>
        </authorList>
    </citation>
    <scope>NUCLEOTIDE SEQUENCE</scope>
    <source>
        <strain evidence="3 5">CCMP2712</strain>
    </source>
</reference>
<keyword evidence="2" id="KW-0732">Signal</keyword>
<accession>L1IU62</accession>
<protein>
    <submittedName>
        <fullName evidence="3 4">Uncharacterized protein</fullName>
    </submittedName>
</protein>
<gene>
    <name evidence="3" type="ORF">GUITHDRAFT_143330</name>
</gene>
<dbReference type="KEGG" id="gtt:GUITHDRAFT_143330"/>
<feature type="compositionally biased region" description="Basic and acidic residues" evidence="1">
    <location>
        <begin position="252"/>
        <end position="284"/>
    </location>
</feature>
<proteinExistence type="predicted"/>
<dbReference type="GeneID" id="17296454"/>
<evidence type="ECO:0000256" key="1">
    <source>
        <dbReference type="SAM" id="MobiDB-lite"/>
    </source>
</evidence>
<dbReference type="RefSeq" id="XP_005826743.1">
    <property type="nucleotide sequence ID" value="XM_005826686.1"/>
</dbReference>
<dbReference type="EMBL" id="JH993037">
    <property type="protein sequence ID" value="EKX39763.1"/>
    <property type="molecule type" value="Genomic_DNA"/>
</dbReference>
<feature type="region of interest" description="Disordered" evidence="1">
    <location>
        <begin position="447"/>
        <end position="622"/>
    </location>
</feature>
<keyword evidence="5" id="KW-1185">Reference proteome</keyword>
<feature type="signal peptide" evidence="2">
    <location>
        <begin position="1"/>
        <end position="19"/>
    </location>
</feature>
<dbReference type="EnsemblProtists" id="EKX39763">
    <property type="protein sequence ID" value="EKX39763"/>
    <property type="gene ID" value="GUITHDRAFT_143330"/>
</dbReference>
<name>L1IU62_GUITC</name>
<feature type="chain" id="PRO_5008770426" evidence="2">
    <location>
        <begin position="20"/>
        <end position="622"/>
    </location>
</feature>
<organism evidence="3">
    <name type="scientific">Guillardia theta (strain CCMP2712)</name>
    <name type="common">Cryptophyte</name>
    <dbReference type="NCBI Taxonomy" id="905079"/>
    <lineage>
        <taxon>Eukaryota</taxon>
        <taxon>Cryptophyceae</taxon>
        <taxon>Pyrenomonadales</taxon>
        <taxon>Geminigeraceae</taxon>
        <taxon>Guillardia</taxon>
    </lineage>
</organism>